<dbReference type="EMBL" id="CYRX01000033">
    <property type="protein sequence ID" value="CUH62311.1"/>
    <property type="molecule type" value="Genomic_DNA"/>
</dbReference>
<evidence type="ECO:0000313" key="3">
    <source>
        <dbReference type="EMBL" id="CUH62311.1"/>
    </source>
</evidence>
<dbReference type="GO" id="GO:0015074">
    <property type="term" value="P:DNA integration"/>
    <property type="evidence" value="ECO:0007669"/>
    <property type="project" value="InterPro"/>
</dbReference>
<dbReference type="Gene3D" id="3.30.420.10">
    <property type="entry name" value="Ribonuclease H-like superfamily/Ribonuclease H"/>
    <property type="match status" value="1"/>
</dbReference>
<organism evidence="3 4">
    <name type="scientific">Thalassobacter stenotrophicus</name>
    <dbReference type="NCBI Taxonomy" id="266809"/>
    <lineage>
        <taxon>Bacteria</taxon>
        <taxon>Pseudomonadati</taxon>
        <taxon>Pseudomonadota</taxon>
        <taxon>Alphaproteobacteria</taxon>
        <taxon>Rhodobacterales</taxon>
        <taxon>Roseobacteraceae</taxon>
        <taxon>Thalassobacter</taxon>
    </lineage>
</organism>
<reference evidence="3 4" key="1">
    <citation type="submission" date="2015-09" db="EMBL/GenBank/DDBJ databases">
        <authorList>
            <consortium name="Swine Surveillance"/>
        </authorList>
    </citation>
    <scope>NUCLEOTIDE SEQUENCE [LARGE SCALE GENOMIC DNA]</scope>
    <source>
        <strain evidence="3 4">CECT 5294</strain>
    </source>
</reference>
<feature type="domain" description="Integrase catalytic" evidence="2">
    <location>
        <begin position="35"/>
        <end position="192"/>
    </location>
</feature>
<evidence type="ECO:0000259" key="2">
    <source>
        <dbReference type="PROSITE" id="PS50994"/>
    </source>
</evidence>
<dbReference type="Proteomes" id="UP000051298">
    <property type="component" value="Unassembled WGS sequence"/>
</dbReference>
<dbReference type="PANTHER" id="PTHR47515">
    <property type="entry name" value="LOW CALCIUM RESPONSE LOCUS PROTEIN T"/>
    <property type="match status" value="1"/>
</dbReference>
<dbReference type="PROSITE" id="PS50994">
    <property type="entry name" value="INTEGRASE"/>
    <property type="match status" value="1"/>
</dbReference>
<dbReference type="GO" id="GO:0003676">
    <property type="term" value="F:nucleic acid binding"/>
    <property type="evidence" value="ECO:0007669"/>
    <property type="project" value="InterPro"/>
</dbReference>
<dbReference type="Pfam" id="PF00665">
    <property type="entry name" value="rve"/>
    <property type="match status" value="1"/>
</dbReference>
<dbReference type="AlphaFoldDB" id="A0A0P1FQG7"/>
<dbReference type="InterPro" id="IPR036397">
    <property type="entry name" value="RNaseH_sf"/>
</dbReference>
<protein>
    <submittedName>
        <fullName evidence="3">Putative transposase OrfB</fullName>
    </submittedName>
</protein>
<feature type="region of interest" description="Disordered" evidence="1">
    <location>
        <begin position="21"/>
        <end position="40"/>
    </location>
</feature>
<accession>A0A0P1FQG7</accession>
<evidence type="ECO:0000313" key="4">
    <source>
        <dbReference type="Proteomes" id="UP000051298"/>
    </source>
</evidence>
<proteinExistence type="predicted"/>
<sequence length="192" mass="21983">MNWKKLYRIYSEEGLTVRKRGGRKRTVGTRAPMTIPQGPNQRWSSDFVSDSLLCGRRFRILNVIDDFSRECLAAVVDTSLSGQRVARELDQIADTRGYPCLVVSDNGTELTSNTILKWQEDRKVDWHYTTAARKPMSNGFVESFNGRMRDECSNKHLFDNSRHARNLVAARRTDFNPYHDRPRSSLAGLTPG</sequence>
<name>A0A0P1FQG7_9RHOB</name>
<dbReference type="SUPFAM" id="SSF53098">
    <property type="entry name" value="Ribonuclease H-like"/>
    <property type="match status" value="1"/>
</dbReference>
<evidence type="ECO:0000256" key="1">
    <source>
        <dbReference type="SAM" id="MobiDB-lite"/>
    </source>
</evidence>
<gene>
    <name evidence="3" type="ORF">THS5294_03626</name>
</gene>
<dbReference type="InterPro" id="IPR001584">
    <property type="entry name" value="Integrase_cat-core"/>
</dbReference>
<dbReference type="PANTHER" id="PTHR47515:SF1">
    <property type="entry name" value="BLR2054 PROTEIN"/>
    <property type="match status" value="1"/>
</dbReference>
<dbReference type="InterPro" id="IPR012337">
    <property type="entry name" value="RNaseH-like_sf"/>
</dbReference>